<dbReference type="Proteomes" id="UP000636709">
    <property type="component" value="Unassembled WGS sequence"/>
</dbReference>
<feature type="domain" description="LysM" evidence="4">
    <location>
        <begin position="55"/>
        <end position="100"/>
    </location>
</feature>
<dbReference type="SUPFAM" id="SSF54106">
    <property type="entry name" value="LysM domain"/>
    <property type="match status" value="1"/>
</dbReference>
<dbReference type="Pfam" id="PF01476">
    <property type="entry name" value="LysM"/>
    <property type="match status" value="1"/>
</dbReference>
<dbReference type="InterPro" id="IPR018392">
    <property type="entry name" value="LysM"/>
</dbReference>
<evidence type="ECO:0000256" key="1">
    <source>
        <dbReference type="ARBA" id="ARBA00022669"/>
    </source>
</evidence>
<dbReference type="InterPro" id="IPR036779">
    <property type="entry name" value="LysM_dom_sf"/>
</dbReference>
<dbReference type="GO" id="GO:0008061">
    <property type="term" value="F:chitin binding"/>
    <property type="evidence" value="ECO:0007669"/>
    <property type="project" value="UniProtKB-KW"/>
</dbReference>
<dbReference type="InterPro" id="IPR052210">
    <property type="entry name" value="LysM1-like"/>
</dbReference>
<dbReference type="AlphaFoldDB" id="A0A835ANQ2"/>
<feature type="signal peptide" evidence="3">
    <location>
        <begin position="1"/>
        <end position="24"/>
    </location>
</feature>
<dbReference type="EMBL" id="JACEFO010002359">
    <property type="protein sequence ID" value="KAF8663912.1"/>
    <property type="molecule type" value="Genomic_DNA"/>
</dbReference>
<evidence type="ECO:0000259" key="4">
    <source>
        <dbReference type="PROSITE" id="PS51782"/>
    </source>
</evidence>
<dbReference type="PROSITE" id="PS51782">
    <property type="entry name" value="LYSM"/>
    <property type="match status" value="1"/>
</dbReference>
<name>A0A835ANQ2_9POAL</name>
<evidence type="ECO:0000313" key="6">
    <source>
        <dbReference type="Proteomes" id="UP000636709"/>
    </source>
</evidence>
<reference evidence="5" key="1">
    <citation type="submission" date="2020-07" db="EMBL/GenBank/DDBJ databases">
        <title>Genome sequence and genetic diversity analysis of an under-domesticated orphan crop, white fonio (Digitaria exilis).</title>
        <authorList>
            <person name="Bennetzen J.L."/>
            <person name="Chen S."/>
            <person name="Ma X."/>
            <person name="Wang X."/>
            <person name="Yssel A.E.J."/>
            <person name="Chaluvadi S.R."/>
            <person name="Johnson M."/>
            <person name="Gangashetty P."/>
            <person name="Hamidou F."/>
            <person name="Sanogo M.D."/>
            <person name="Zwaenepoel A."/>
            <person name="Wallace J."/>
            <person name="Van De Peer Y."/>
            <person name="Van Deynze A."/>
        </authorList>
    </citation>
    <scope>NUCLEOTIDE SEQUENCE</scope>
    <source>
        <tissue evidence="5">Leaves</tissue>
    </source>
</reference>
<keyword evidence="1" id="KW-0147">Chitin-binding</keyword>
<proteinExistence type="predicted"/>
<feature type="chain" id="PRO_5032660905" description="LysM domain-containing protein" evidence="3">
    <location>
        <begin position="25"/>
        <end position="106"/>
    </location>
</feature>
<keyword evidence="3" id="KW-0732">Signal</keyword>
<dbReference type="Gene3D" id="3.10.350.10">
    <property type="entry name" value="LysM domain"/>
    <property type="match status" value="1"/>
</dbReference>
<keyword evidence="2" id="KW-0843">Virulence</keyword>
<keyword evidence="6" id="KW-1185">Reference proteome</keyword>
<comment type="caution">
    <text evidence="5">The sequence shown here is derived from an EMBL/GenBank/DDBJ whole genome shotgun (WGS) entry which is preliminary data.</text>
</comment>
<accession>A0A835ANQ2</accession>
<evidence type="ECO:0000256" key="2">
    <source>
        <dbReference type="ARBA" id="ARBA00023026"/>
    </source>
</evidence>
<dbReference type="PANTHER" id="PTHR34997:SF8">
    <property type="entry name" value="LYSM DOMAIN-CONTAINING PROTEIN"/>
    <property type="match status" value="1"/>
</dbReference>
<evidence type="ECO:0000313" key="5">
    <source>
        <dbReference type="EMBL" id="KAF8663912.1"/>
    </source>
</evidence>
<protein>
    <recommendedName>
        <fullName evidence="4">LysM domain-containing protein</fullName>
    </recommendedName>
</protein>
<dbReference type="OrthoDB" id="1921017at2759"/>
<organism evidence="5 6">
    <name type="scientific">Digitaria exilis</name>
    <dbReference type="NCBI Taxonomy" id="1010633"/>
    <lineage>
        <taxon>Eukaryota</taxon>
        <taxon>Viridiplantae</taxon>
        <taxon>Streptophyta</taxon>
        <taxon>Embryophyta</taxon>
        <taxon>Tracheophyta</taxon>
        <taxon>Spermatophyta</taxon>
        <taxon>Magnoliopsida</taxon>
        <taxon>Liliopsida</taxon>
        <taxon>Poales</taxon>
        <taxon>Poaceae</taxon>
        <taxon>PACMAD clade</taxon>
        <taxon>Panicoideae</taxon>
        <taxon>Panicodae</taxon>
        <taxon>Paniceae</taxon>
        <taxon>Anthephorinae</taxon>
        <taxon>Digitaria</taxon>
    </lineage>
</organism>
<gene>
    <name evidence="5" type="ORF">HU200_055252</name>
</gene>
<dbReference type="PANTHER" id="PTHR34997">
    <property type="entry name" value="AM15"/>
    <property type="match status" value="1"/>
</dbReference>
<dbReference type="CDD" id="cd00118">
    <property type="entry name" value="LysM"/>
    <property type="match status" value="1"/>
</dbReference>
<evidence type="ECO:0000256" key="3">
    <source>
        <dbReference type="SAM" id="SignalP"/>
    </source>
</evidence>
<sequence length="106" mass="11582">MASHHGVAALLITSLLVAVTLADARPPLTMHHNKLGGYAVADTARRQPPELVCTKIYGVQQRHETCFALAQAGELSLEQFFSFNPNINCQKLFIGQWICLSTDFGA</sequence>